<sequence length="176" mass="20443">MRGRDVGSTKIMTRAQITGCVSNYDISNSLDSPHLPLPLWFFFLWIRREGIRLYGLNFLLETYGPLNLTTLEYTIASSRLALGILLIFRVLSIFVDFAVCVRVKQRAELRLCTLWSVFQAGSRSYVSQDHHRFASRTGHVEFITFYHFRRLNQGSLELSRKSKEIDLKELFFMLPA</sequence>
<name>A0A6J3LVW8_9PEZI</name>
<gene>
    <name evidence="3" type="ORF">K489DRAFT_61571</name>
</gene>
<dbReference type="Proteomes" id="UP000504637">
    <property type="component" value="Unplaced"/>
</dbReference>
<proteinExistence type="predicted"/>
<protein>
    <submittedName>
        <fullName evidence="3">Uncharacterized protein</fullName>
    </submittedName>
</protein>
<keyword evidence="1" id="KW-0472">Membrane</keyword>
<keyword evidence="2" id="KW-1185">Reference proteome</keyword>
<dbReference type="AlphaFoldDB" id="A0A6J3LVW8"/>
<evidence type="ECO:0000313" key="2">
    <source>
        <dbReference type="Proteomes" id="UP000504637"/>
    </source>
</evidence>
<dbReference type="RefSeq" id="XP_033456942.1">
    <property type="nucleotide sequence ID" value="XM_033608764.1"/>
</dbReference>
<accession>A0A6J3LVW8</accession>
<keyword evidence="1" id="KW-1133">Transmembrane helix</keyword>
<keyword evidence="1" id="KW-0812">Transmembrane</keyword>
<reference evidence="3" key="3">
    <citation type="submission" date="2025-08" db="UniProtKB">
        <authorList>
            <consortium name="RefSeq"/>
        </authorList>
    </citation>
    <scope>IDENTIFICATION</scope>
    <source>
        <strain evidence="3">CBS 342.82</strain>
    </source>
</reference>
<evidence type="ECO:0000256" key="1">
    <source>
        <dbReference type="SAM" id="Phobius"/>
    </source>
</evidence>
<organism evidence="3">
    <name type="scientific">Dissoconium aciculare CBS 342.82</name>
    <dbReference type="NCBI Taxonomy" id="1314786"/>
    <lineage>
        <taxon>Eukaryota</taxon>
        <taxon>Fungi</taxon>
        <taxon>Dikarya</taxon>
        <taxon>Ascomycota</taxon>
        <taxon>Pezizomycotina</taxon>
        <taxon>Dothideomycetes</taxon>
        <taxon>Dothideomycetidae</taxon>
        <taxon>Mycosphaerellales</taxon>
        <taxon>Dissoconiaceae</taxon>
        <taxon>Dissoconium</taxon>
    </lineage>
</organism>
<feature type="transmembrane region" description="Helical" evidence="1">
    <location>
        <begin position="80"/>
        <end position="101"/>
    </location>
</feature>
<dbReference type="GeneID" id="54366564"/>
<evidence type="ECO:0000313" key="3">
    <source>
        <dbReference type="RefSeq" id="XP_033456942.1"/>
    </source>
</evidence>
<reference evidence="3" key="1">
    <citation type="submission" date="2020-01" db="EMBL/GenBank/DDBJ databases">
        <authorList>
            <consortium name="DOE Joint Genome Institute"/>
            <person name="Haridas S."/>
            <person name="Albert R."/>
            <person name="Binder M."/>
            <person name="Bloem J."/>
            <person name="Labutti K."/>
            <person name="Salamov A."/>
            <person name="Andreopoulos B."/>
            <person name="Baker S.E."/>
            <person name="Barry K."/>
            <person name="Bills G."/>
            <person name="Bluhm B.H."/>
            <person name="Cannon C."/>
            <person name="Castanera R."/>
            <person name="Culley D.E."/>
            <person name="Daum C."/>
            <person name="Ezra D."/>
            <person name="Gonzalez J.B."/>
            <person name="Henrissat B."/>
            <person name="Kuo A."/>
            <person name="Liang C."/>
            <person name="Lipzen A."/>
            <person name="Lutzoni F."/>
            <person name="Magnuson J."/>
            <person name="Mondo S."/>
            <person name="Nolan M."/>
            <person name="Ohm R."/>
            <person name="Pangilinan J."/>
            <person name="Park H.-J."/>
            <person name="Ramirez L."/>
            <person name="Alfaro M."/>
            <person name="Sun H."/>
            <person name="Tritt A."/>
            <person name="Yoshinaga Y."/>
            <person name="Zwiers L.-H."/>
            <person name="Turgeon B.G."/>
            <person name="Goodwin S.B."/>
            <person name="Spatafora J.W."/>
            <person name="Crous P.W."/>
            <person name="Grigoriev I.V."/>
        </authorList>
    </citation>
    <scope>NUCLEOTIDE SEQUENCE</scope>
    <source>
        <strain evidence="3">CBS 342.82</strain>
    </source>
</reference>
<reference evidence="3" key="2">
    <citation type="submission" date="2020-04" db="EMBL/GenBank/DDBJ databases">
        <authorList>
            <consortium name="NCBI Genome Project"/>
        </authorList>
    </citation>
    <scope>NUCLEOTIDE SEQUENCE</scope>
    <source>
        <strain evidence="3">CBS 342.82</strain>
    </source>
</reference>